<proteinExistence type="predicted"/>
<feature type="non-terminal residue" evidence="1">
    <location>
        <position position="78"/>
    </location>
</feature>
<dbReference type="GeneID" id="5029936"/>
<dbReference type="Proteomes" id="UP000000600">
    <property type="component" value="Unassembled WGS sequence"/>
</dbReference>
<evidence type="ECO:0000313" key="2">
    <source>
        <dbReference type="Proteomes" id="UP000000600"/>
    </source>
</evidence>
<dbReference type="RefSeq" id="XP_001444149.1">
    <property type="nucleotide sequence ID" value="XM_001444112.2"/>
</dbReference>
<dbReference type="InParanoid" id="A0D135"/>
<protein>
    <submittedName>
        <fullName evidence="1">Uncharacterized protein</fullName>
    </submittedName>
</protein>
<dbReference type="KEGG" id="ptm:GSPATT00039167001"/>
<name>A0D135_PARTE</name>
<organism evidence="1 2">
    <name type="scientific">Paramecium tetraurelia</name>
    <dbReference type="NCBI Taxonomy" id="5888"/>
    <lineage>
        <taxon>Eukaryota</taxon>
        <taxon>Sar</taxon>
        <taxon>Alveolata</taxon>
        <taxon>Ciliophora</taxon>
        <taxon>Intramacronucleata</taxon>
        <taxon>Oligohymenophorea</taxon>
        <taxon>Peniculida</taxon>
        <taxon>Parameciidae</taxon>
        <taxon>Paramecium</taxon>
    </lineage>
</organism>
<dbReference type="EMBL" id="CT868247">
    <property type="protein sequence ID" value="CAK76752.1"/>
    <property type="molecule type" value="Genomic_DNA"/>
</dbReference>
<dbReference type="AlphaFoldDB" id="A0D135"/>
<dbReference type="OrthoDB" id="320553at2759"/>
<sequence>MLRQSESQEQVNICLRELDQQIEKSYTKMDDAIASFEDLLHPLEPTQSKQQLLPDRAPQTNPFKVQLKLEDIIIHQMN</sequence>
<gene>
    <name evidence="1" type="ORF">GSPATT00039167001</name>
</gene>
<dbReference type="HOGENOM" id="CLU_155554_0_0_1"/>
<keyword evidence="2" id="KW-1185">Reference proteome</keyword>
<evidence type="ECO:0000313" key="1">
    <source>
        <dbReference type="EMBL" id="CAK76752.1"/>
    </source>
</evidence>
<reference evidence="1 2" key="1">
    <citation type="journal article" date="2006" name="Nature">
        <title>Global trends of whole-genome duplications revealed by the ciliate Paramecium tetraurelia.</title>
        <authorList>
            <consortium name="Genoscope"/>
            <person name="Aury J.-M."/>
            <person name="Jaillon O."/>
            <person name="Duret L."/>
            <person name="Noel B."/>
            <person name="Jubin C."/>
            <person name="Porcel B.M."/>
            <person name="Segurens B."/>
            <person name="Daubin V."/>
            <person name="Anthouard V."/>
            <person name="Aiach N."/>
            <person name="Arnaiz O."/>
            <person name="Billaut A."/>
            <person name="Beisson J."/>
            <person name="Blanc I."/>
            <person name="Bouhouche K."/>
            <person name="Camara F."/>
            <person name="Duharcourt S."/>
            <person name="Guigo R."/>
            <person name="Gogendeau D."/>
            <person name="Katinka M."/>
            <person name="Keller A.-M."/>
            <person name="Kissmehl R."/>
            <person name="Klotz C."/>
            <person name="Koll F."/>
            <person name="Le Moue A."/>
            <person name="Lepere C."/>
            <person name="Malinsky S."/>
            <person name="Nowacki M."/>
            <person name="Nowak J.K."/>
            <person name="Plattner H."/>
            <person name="Poulain J."/>
            <person name="Ruiz F."/>
            <person name="Serrano V."/>
            <person name="Zagulski M."/>
            <person name="Dessen P."/>
            <person name="Betermier M."/>
            <person name="Weissenbach J."/>
            <person name="Scarpelli C."/>
            <person name="Schachter V."/>
            <person name="Sperling L."/>
            <person name="Meyer E."/>
            <person name="Cohen J."/>
            <person name="Wincker P."/>
        </authorList>
    </citation>
    <scope>NUCLEOTIDE SEQUENCE [LARGE SCALE GENOMIC DNA]</scope>
    <source>
        <strain evidence="1 2">Stock d4-2</strain>
    </source>
</reference>
<accession>A0D135</accession>